<dbReference type="Gene3D" id="1.10.10.10">
    <property type="entry name" value="Winged helix-like DNA-binding domain superfamily/Winged helix DNA-binding domain"/>
    <property type="match status" value="1"/>
</dbReference>
<dbReference type="Gene3D" id="3.40.190.10">
    <property type="entry name" value="Periplasmic binding protein-like II"/>
    <property type="match status" value="2"/>
</dbReference>
<keyword evidence="2" id="KW-0805">Transcription regulation</keyword>
<evidence type="ECO:0000256" key="3">
    <source>
        <dbReference type="ARBA" id="ARBA00023125"/>
    </source>
</evidence>
<dbReference type="InterPro" id="IPR050389">
    <property type="entry name" value="LysR-type_TF"/>
</dbReference>
<dbReference type="Proteomes" id="UP000006683">
    <property type="component" value="Chromosome"/>
</dbReference>
<feature type="region of interest" description="Disordered" evidence="5">
    <location>
        <begin position="311"/>
        <end position="335"/>
    </location>
</feature>
<sequence length="335" mass="37543">MRDINLFTIRVFVMVYESLNSLSVANALNVAPSKISRCLSALRHALGDPLFIRRQYGFEPTPTADKLYPYFQQILCLLGQINENTGEAGTAPQRHYIIYAPPTLSCRLGTVLKKRAAEERQELSLSVRPLSATGPEDLLQGRADLMLSFKASEKERLDSRFIATGERLYIVARDDHPIWQRPPNNMLDAIINYPFLVTECPAFNDRIDPLELYALDQGRQLKLAGKAGVLSEVSDYLMDSDAITFIGATTAAEYLQHFPGVTMREMSEPEFNLLHDRCPPPNYYVIGRKEEGAVPEWLMTSLCDFVHESVTKPPQTHQGGANDIFPSQFSPSMAG</sequence>
<dbReference type="InterPro" id="IPR036388">
    <property type="entry name" value="WH-like_DNA-bd_sf"/>
</dbReference>
<evidence type="ECO:0000313" key="8">
    <source>
        <dbReference type="Proteomes" id="UP000006683"/>
    </source>
</evidence>
<evidence type="ECO:0000259" key="6">
    <source>
        <dbReference type="PROSITE" id="PS50931"/>
    </source>
</evidence>
<dbReference type="Pfam" id="PF00126">
    <property type="entry name" value="HTH_1"/>
    <property type="match status" value="1"/>
</dbReference>
<comment type="similarity">
    <text evidence="1">Belongs to the LysR transcriptional regulatory family.</text>
</comment>
<reference evidence="7 8" key="1">
    <citation type="journal article" date="2010" name="Stand. Genomic Sci.">
        <title>Complete genome sequence of Ferrimonas balearica type strain (PAT).</title>
        <authorList>
            <person name="Nolan M."/>
            <person name="Sikorski J."/>
            <person name="Davenport K."/>
            <person name="Lucas S."/>
            <person name="Glavina Del Rio T."/>
            <person name="Tice H."/>
            <person name="Cheng J."/>
            <person name="Goodwin L."/>
            <person name="Pitluck S."/>
            <person name="Liolios K."/>
            <person name="Ivanova N."/>
            <person name="Mavromatis K."/>
            <person name="Ovchinnikova G."/>
            <person name="Pati A."/>
            <person name="Chen A."/>
            <person name="Palaniappan K."/>
            <person name="Land M."/>
            <person name="Hauser L."/>
            <person name="Chang Y."/>
            <person name="Jeffries C."/>
            <person name="Tapia R."/>
            <person name="Brettin T."/>
            <person name="Detter J."/>
            <person name="Han C."/>
            <person name="Yasawong M."/>
            <person name="Rohde M."/>
            <person name="Tindall B."/>
            <person name="Goker M."/>
            <person name="Woyke T."/>
            <person name="Bristow J."/>
            <person name="Eisen J."/>
            <person name="Markowitz V."/>
            <person name="Hugenholtz P."/>
            <person name="Kyrpides N."/>
            <person name="Klenk H."/>
            <person name="Lapidus A."/>
        </authorList>
    </citation>
    <scope>NUCLEOTIDE SEQUENCE [LARGE SCALE GENOMIC DNA]</scope>
    <source>
        <strain evidence="8">DSM 9799 / CCM 4581 / KCTC 23876 / PAT</strain>
    </source>
</reference>
<keyword evidence="8" id="KW-1185">Reference proteome</keyword>
<dbReference type="GO" id="GO:0003677">
    <property type="term" value="F:DNA binding"/>
    <property type="evidence" value="ECO:0007669"/>
    <property type="project" value="UniProtKB-KW"/>
</dbReference>
<evidence type="ECO:0000313" key="7">
    <source>
        <dbReference type="EMBL" id="ADN74847.1"/>
    </source>
</evidence>
<dbReference type="PANTHER" id="PTHR30118">
    <property type="entry name" value="HTH-TYPE TRANSCRIPTIONAL REGULATOR LEUO-RELATED"/>
    <property type="match status" value="1"/>
</dbReference>
<dbReference type="KEGG" id="fbl:Fbal_0634"/>
<evidence type="ECO:0000256" key="2">
    <source>
        <dbReference type="ARBA" id="ARBA00023015"/>
    </source>
</evidence>
<dbReference type="OrthoDB" id="6252594at2"/>
<dbReference type="GO" id="GO:0003700">
    <property type="term" value="F:DNA-binding transcription factor activity"/>
    <property type="evidence" value="ECO:0007669"/>
    <property type="project" value="InterPro"/>
</dbReference>
<dbReference type="eggNOG" id="COG0583">
    <property type="taxonomic scope" value="Bacteria"/>
</dbReference>
<dbReference type="SUPFAM" id="SSF53850">
    <property type="entry name" value="Periplasmic binding protein-like II"/>
    <property type="match status" value="1"/>
</dbReference>
<feature type="compositionally biased region" description="Polar residues" evidence="5">
    <location>
        <begin position="312"/>
        <end position="335"/>
    </location>
</feature>
<feature type="domain" description="HTH lysR-type" evidence="6">
    <location>
        <begin position="9"/>
        <end position="61"/>
    </location>
</feature>
<dbReference type="STRING" id="550540.Fbal_0634"/>
<protein>
    <submittedName>
        <fullName evidence="7">Transcriptional regulator, LysR family</fullName>
    </submittedName>
</protein>
<dbReference type="InterPro" id="IPR005119">
    <property type="entry name" value="LysR_subst-bd"/>
</dbReference>
<dbReference type="PROSITE" id="PS50931">
    <property type="entry name" value="HTH_LYSR"/>
    <property type="match status" value="1"/>
</dbReference>
<name>E1SR82_FERBD</name>
<accession>E1SR82</accession>
<evidence type="ECO:0000256" key="1">
    <source>
        <dbReference type="ARBA" id="ARBA00009437"/>
    </source>
</evidence>
<dbReference type="InterPro" id="IPR036390">
    <property type="entry name" value="WH_DNA-bd_sf"/>
</dbReference>
<dbReference type="SUPFAM" id="SSF46785">
    <property type="entry name" value="Winged helix' DNA-binding domain"/>
    <property type="match status" value="1"/>
</dbReference>
<dbReference type="HOGENOM" id="CLU_039613_39_1_6"/>
<dbReference type="RefSeq" id="WP_013344153.1">
    <property type="nucleotide sequence ID" value="NC_014541.1"/>
</dbReference>
<dbReference type="PANTHER" id="PTHR30118:SF11">
    <property type="entry name" value="HTH-TYPE TRANSCRIPTIONAL REGULATOR YIDZ"/>
    <property type="match status" value="1"/>
</dbReference>
<dbReference type="GeneID" id="67180879"/>
<organism evidence="7 8">
    <name type="scientific">Ferrimonas balearica (strain DSM 9799 / CCM 4581 / KCTC 23876 / PAT)</name>
    <dbReference type="NCBI Taxonomy" id="550540"/>
    <lineage>
        <taxon>Bacteria</taxon>
        <taxon>Pseudomonadati</taxon>
        <taxon>Pseudomonadota</taxon>
        <taxon>Gammaproteobacteria</taxon>
        <taxon>Alteromonadales</taxon>
        <taxon>Ferrimonadaceae</taxon>
        <taxon>Ferrimonas</taxon>
    </lineage>
</organism>
<evidence type="ECO:0000256" key="5">
    <source>
        <dbReference type="SAM" id="MobiDB-lite"/>
    </source>
</evidence>
<evidence type="ECO:0000256" key="4">
    <source>
        <dbReference type="ARBA" id="ARBA00023163"/>
    </source>
</evidence>
<proteinExistence type="inferred from homology"/>
<dbReference type="InterPro" id="IPR000847">
    <property type="entry name" value="LysR_HTH_N"/>
</dbReference>
<dbReference type="AlphaFoldDB" id="E1SR82"/>
<dbReference type="Pfam" id="PF03466">
    <property type="entry name" value="LysR_substrate"/>
    <property type="match status" value="1"/>
</dbReference>
<keyword evidence="3" id="KW-0238">DNA-binding</keyword>
<dbReference type="EMBL" id="CP002209">
    <property type="protein sequence ID" value="ADN74847.1"/>
    <property type="molecule type" value="Genomic_DNA"/>
</dbReference>
<keyword evidence="4" id="KW-0804">Transcription</keyword>
<gene>
    <name evidence="7" type="ordered locus">Fbal_0634</name>
</gene>